<dbReference type="EMBL" id="CP049057">
    <property type="protein sequence ID" value="QIE60061.1"/>
    <property type="molecule type" value="Genomic_DNA"/>
</dbReference>
<dbReference type="RefSeq" id="WP_164680073.1">
    <property type="nucleotide sequence ID" value="NZ_CP049057.1"/>
</dbReference>
<feature type="chain" id="PRO_5026310517" evidence="1">
    <location>
        <begin position="23"/>
        <end position="198"/>
    </location>
</feature>
<dbReference type="KEGG" id="mgel:G5B37_10950"/>
<gene>
    <name evidence="2" type="ORF">G5B37_10950</name>
</gene>
<dbReference type="Proteomes" id="UP000505306">
    <property type="component" value="Chromosome"/>
</dbReference>
<evidence type="ECO:0000313" key="3">
    <source>
        <dbReference type="Proteomes" id="UP000505306"/>
    </source>
</evidence>
<sequence length="198" mass="22588">MTFYFRIILVLFTLVLLPFSCAETSEDTTAVVNDEQQAKALYGSTMAPLPKVSEVARIETEKWSVFDDFEENVSLLKNQTVAVIKGRSGGLILETDSLQKNIPEALDTRPIYARLILANTRAKLLNQLASYDKIDSLQLENSLKEMNLAAATLFTEINRTFKKNKIDEELKESEKKELEQQQRFLDSVYKSEIQDNKQ</sequence>
<dbReference type="AlphaFoldDB" id="A0A6G6GQR6"/>
<accession>A0A6G6GQR6</accession>
<proteinExistence type="predicted"/>
<keyword evidence="1" id="KW-0732">Signal</keyword>
<keyword evidence="3" id="KW-1185">Reference proteome</keyword>
<reference evidence="2 3" key="1">
    <citation type="submission" date="2020-02" db="EMBL/GenBank/DDBJ databases">
        <title>Complete genome sequence of Flavobacteriaceae bacterium.</title>
        <authorList>
            <person name="Kim S.-J."/>
            <person name="Kim Y.-S."/>
            <person name="Kim K.-H."/>
        </authorList>
    </citation>
    <scope>NUCLEOTIDE SEQUENCE [LARGE SCALE GENOMIC DNA]</scope>
    <source>
        <strain evidence="2 3">RR4-40</strain>
    </source>
</reference>
<feature type="signal peptide" evidence="1">
    <location>
        <begin position="1"/>
        <end position="22"/>
    </location>
</feature>
<organism evidence="2 3">
    <name type="scientific">Rasiella rasia</name>
    <dbReference type="NCBI Taxonomy" id="2744027"/>
    <lineage>
        <taxon>Bacteria</taxon>
        <taxon>Pseudomonadati</taxon>
        <taxon>Bacteroidota</taxon>
        <taxon>Flavobacteriia</taxon>
        <taxon>Flavobacteriales</taxon>
        <taxon>Flavobacteriaceae</taxon>
        <taxon>Rasiella</taxon>
    </lineage>
</organism>
<evidence type="ECO:0000256" key="1">
    <source>
        <dbReference type="SAM" id="SignalP"/>
    </source>
</evidence>
<evidence type="ECO:0000313" key="2">
    <source>
        <dbReference type="EMBL" id="QIE60061.1"/>
    </source>
</evidence>
<protein>
    <submittedName>
        <fullName evidence="2">Uncharacterized protein</fullName>
    </submittedName>
</protein>
<name>A0A6G6GQR6_9FLAO</name>